<keyword evidence="4" id="KW-0812">Transmembrane</keyword>
<keyword evidence="7" id="KW-0472">Membrane</keyword>
<evidence type="ECO:0000256" key="4">
    <source>
        <dbReference type="ARBA" id="ARBA00022692"/>
    </source>
</evidence>
<dbReference type="GO" id="GO:0005254">
    <property type="term" value="F:chloride channel activity"/>
    <property type="evidence" value="ECO:0007669"/>
    <property type="project" value="InterPro"/>
</dbReference>
<evidence type="ECO:0000313" key="9">
    <source>
        <dbReference type="EMBL" id="NEV69530.1"/>
    </source>
</evidence>
<keyword evidence="3" id="KW-1003">Cell membrane</keyword>
<comment type="similarity">
    <text evidence="8">Belongs to the anion channel-forming bestrophin (TC 1.A.46) family.</text>
</comment>
<organism evidence="9">
    <name type="scientific">Lyngbya confervoides BDU141951</name>
    <dbReference type="NCBI Taxonomy" id="1574623"/>
    <lineage>
        <taxon>Bacteria</taxon>
        <taxon>Bacillati</taxon>
        <taxon>Cyanobacteriota</taxon>
        <taxon>Cyanophyceae</taxon>
        <taxon>Oscillatoriophycideae</taxon>
        <taxon>Oscillatoriales</taxon>
        <taxon>Microcoleaceae</taxon>
        <taxon>Lyngbya</taxon>
    </lineage>
</organism>
<dbReference type="InterPro" id="IPR044669">
    <property type="entry name" value="YneE/VCCN1/2-like"/>
</dbReference>
<evidence type="ECO:0000256" key="2">
    <source>
        <dbReference type="ARBA" id="ARBA00022448"/>
    </source>
</evidence>
<reference evidence="9" key="1">
    <citation type="submission" date="2014-11" db="EMBL/GenBank/DDBJ databases">
        <authorList>
            <person name="Malar M.C."/>
            <person name="Sen D."/>
            <person name="Tripathy S."/>
        </authorList>
    </citation>
    <scope>NUCLEOTIDE SEQUENCE</scope>
    <source>
        <strain evidence="9">BDU141951</strain>
    </source>
</reference>
<name>A0A0C1YA36_9CYAN</name>
<accession>A0A0C1YA36</accession>
<sequence length="312" mass="35409">MSLFKHRPWFRVLFRWRGSVVPAVLPRSLICAGFGLFITYLYQAGFSVSFSSLGNIVPSIVLGLLLVFRTNTAYERFWEGRKLWGQLVNTNRNLARQIWVAVQENTASDCDAKVHHLHLLVAFARAMKHHLRCEPLDEKFAAVVSTEEFAKLQTMQHPPLEIAFWIADYLQASFNQGRLNAYQLTTLHHQVDTLVDVLGGCERILKTPIPLAYVIHLKQLLLLYCLALPFQMVSVLEWWTAIAVGIISFAVFGIEQIGIEIENPFGHDPNDLPLDSICDTMQRNIEDLITLKPDNCRWHEPDAATTTSSAPV</sequence>
<dbReference type="PANTHER" id="PTHR33281:SF19">
    <property type="entry name" value="VOLTAGE-DEPENDENT ANION CHANNEL-FORMING PROTEIN YNEE"/>
    <property type="match status" value="1"/>
</dbReference>
<keyword evidence="2" id="KW-0813">Transport</keyword>
<evidence type="ECO:0000256" key="7">
    <source>
        <dbReference type="ARBA" id="ARBA00023136"/>
    </source>
</evidence>
<dbReference type="PANTHER" id="PTHR33281">
    <property type="entry name" value="UPF0187 PROTEIN YNEE"/>
    <property type="match status" value="1"/>
</dbReference>
<reference evidence="9" key="3">
    <citation type="submission" date="2020-02" db="EMBL/GenBank/DDBJ databases">
        <authorList>
            <person name="Sarangi A.N."/>
            <person name="Ghosh S."/>
            <person name="Mukherjee M."/>
            <person name="Tripathy S."/>
        </authorList>
    </citation>
    <scope>NUCLEOTIDE SEQUENCE</scope>
    <source>
        <strain evidence="9">BDU141951</strain>
    </source>
</reference>
<reference evidence="9" key="2">
    <citation type="journal article" date="2015" name="Genome Announc.">
        <title>Draft Genome Sequence of Filamentous Marine Cyanobacterium Lyngbya confervoides Strain BDU141951.</title>
        <authorList>
            <person name="Chandrababunaidu M.M."/>
            <person name="Sen D."/>
            <person name="Tripathy S."/>
        </authorList>
    </citation>
    <scope>NUCLEOTIDE SEQUENCE</scope>
    <source>
        <strain evidence="9">BDU141951</strain>
    </source>
</reference>
<dbReference type="EMBL" id="JTHE02000003">
    <property type="protein sequence ID" value="NEV69530.1"/>
    <property type="molecule type" value="Genomic_DNA"/>
</dbReference>
<dbReference type="Pfam" id="PF25539">
    <property type="entry name" value="Bestrophin_2"/>
    <property type="match status" value="1"/>
</dbReference>
<evidence type="ECO:0000256" key="6">
    <source>
        <dbReference type="ARBA" id="ARBA00023065"/>
    </source>
</evidence>
<proteinExistence type="inferred from homology"/>
<evidence type="ECO:0000256" key="5">
    <source>
        <dbReference type="ARBA" id="ARBA00022989"/>
    </source>
</evidence>
<keyword evidence="6" id="KW-0406">Ion transport</keyword>
<dbReference type="GO" id="GO:0005886">
    <property type="term" value="C:plasma membrane"/>
    <property type="evidence" value="ECO:0007669"/>
    <property type="project" value="UniProtKB-SubCell"/>
</dbReference>
<gene>
    <name evidence="9" type="ORF">QQ91_020760</name>
</gene>
<protein>
    <submittedName>
        <fullName evidence="9">Uncharacterized protein</fullName>
    </submittedName>
</protein>
<dbReference type="AlphaFoldDB" id="A0A0C1YA36"/>
<comment type="caution">
    <text evidence="9">The sequence shown here is derived from an EMBL/GenBank/DDBJ whole genome shotgun (WGS) entry which is preliminary data.</text>
</comment>
<evidence type="ECO:0000256" key="8">
    <source>
        <dbReference type="ARBA" id="ARBA00034708"/>
    </source>
</evidence>
<comment type="subcellular location">
    <subcellularLocation>
        <location evidence="1">Cell membrane</location>
        <topology evidence="1">Multi-pass membrane protein</topology>
    </subcellularLocation>
</comment>
<evidence type="ECO:0000256" key="3">
    <source>
        <dbReference type="ARBA" id="ARBA00022475"/>
    </source>
</evidence>
<keyword evidence="5" id="KW-1133">Transmembrane helix</keyword>
<evidence type="ECO:0000256" key="1">
    <source>
        <dbReference type="ARBA" id="ARBA00004651"/>
    </source>
</evidence>